<dbReference type="EMBL" id="LFBV01000002">
    <property type="protein sequence ID" value="OKH95219.1"/>
    <property type="molecule type" value="Genomic_DNA"/>
</dbReference>
<dbReference type="CDD" id="cd00093">
    <property type="entry name" value="HTH_XRE"/>
    <property type="match status" value="1"/>
</dbReference>
<dbReference type="SMART" id="SM00530">
    <property type="entry name" value="HTH_XRE"/>
    <property type="match status" value="1"/>
</dbReference>
<evidence type="ECO:0000313" key="2">
    <source>
        <dbReference type="EMBL" id="OKH95219.1"/>
    </source>
</evidence>
<dbReference type="InterPro" id="IPR001387">
    <property type="entry name" value="Cro/C1-type_HTH"/>
</dbReference>
<protein>
    <submittedName>
        <fullName evidence="2">DNA-binding protein</fullName>
    </submittedName>
</protein>
<dbReference type="SUPFAM" id="SSF47413">
    <property type="entry name" value="lambda repressor-like DNA-binding domains"/>
    <property type="match status" value="1"/>
</dbReference>
<reference evidence="2 3" key="1">
    <citation type="submission" date="2015-06" db="EMBL/GenBank/DDBJ databases">
        <title>Cloning and characterization of the uncialamcin biosynthetic gene cluster.</title>
        <authorList>
            <person name="Yan X."/>
            <person name="Huang T."/>
            <person name="Ge H."/>
            <person name="Shen B."/>
        </authorList>
    </citation>
    <scope>NUCLEOTIDE SEQUENCE [LARGE SCALE GENOMIC DNA]</scope>
    <source>
        <strain evidence="2 3">DCA2648</strain>
    </source>
</reference>
<dbReference type="PANTHER" id="PTHR35010">
    <property type="entry name" value="BLL4672 PROTEIN-RELATED"/>
    <property type="match status" value="1"/>
</dbReference>
<dbReference type="Gene3D" id="1.10.260.40">
    <property type="entry name" value="lambda repressor-like DNA-binding domains"/>
    <property type="match status" value="1"/>
</dbReference>
<dbReference type="Pfam" id="PF13560">
    <property type="entry name" value="HTH_31"/>
    <property type="match status" value="1"/>
</dbReference>
<dbReference type="STRING" id="1048205.AB852_10415"/>
<dbReference type="PANTHER" id="PTHR35010:SF2">
    <property type="entry name" value="BLL4672 PROTEIN"/>
    <property type="match status" value="1"/>
</dbReference>
<sequence length="264" mass="29643">MAGDERSGLGEYLRHHRSEMAPRNRPGASPLSHRRVPGLRRQELADIAGISVEYYTRLEQGRASRPSREILTALARAFQLSNAERDHLFRLADERTPRPPAPAADIRPGLQHLLDSLDDTMPVTIHDGRLDMLAFNVAAADLFGPVFDDGPYGHNIVHQAFTSAGLREVLGNEGAEQLSRVAAAELRKALGLYPEDERLRSLFRELSASGTEFGRQWERGEIGTWRSAMKRVNHPTKGLLAFDSEMLHDPENDHWVMLFTPRRA</sequence>
<comment type="caution">
    <text evidence="2">The sequence shown here is derived from an EMBL/GenBank/DDBJ whole genome shotgun (WGS) entry which is preliminary data.</text>
</comment>
<dbReference type="GO" id="GO:0003677">
    <property type="term" value="F:DNA binding"/>
    <property type="evidence" value="ECO:0007669"/>
    <property type="project" value="UniProtKB-KW"/>
</dbReference>
<dbReference type="InterPro" id="IPR010982">
    <property type="entry name" value="Lambda_DNA-bd_dom_sf"/>
</dbReference>
<dbReference type="Pfam" id="PF17765">
    <property type="entry name" value="MLTR_LBD"/>
    <property type="match status" value="1"/>
</dbReference>
<dbReference type="Proteomes" id="UP000186455">
    <property type="component" value="Unassembled WGS sequence"/>
</dbReference>
<name>A0A1Q4VBV2_9ACTN</name>
<feature type="domain" description="HTH cro/C1-type" evidence="1">
    <location>
        <begin position="38"/>
        <end position="85"/>
    </location>
</feature>
<keyword evidence="3" id="KW-1185">Reference proteome</keyword>
<gene>
    <name evidence="2" type="ORF">AB852_10415</name>
</gene>
<dbReference type="PROSITE" id="PS50943">
    <property type="entry name" value="HTH_CROC1"/>
    <property type="match status" value="1"/>
</dbReference>
<evidence type="ECO:0000313" key="3">
    <source>
        <dbReference type="Proteomes" id="UP000186455"/>
    </source>
</evidence>
<accession>A0A1Q4VBV2</accession>
<keyword evidence="2" id="KW-0238">DNA-binding</keyword>
<dbReference type="InterPro" id="IPR041413">
    <property type="entry name" value="MLTR_LBD"/>
</dbReference>
<dbReference type="RefSeq" id="WP_073787676.1">
    <property type="nucleotide sequence ID" value="NZ_LFBV01000002.1"/>
</dbReference>
<dbReference type="AlphaFoldDB" id="A0A1Q4VBV2"/>
<dbReference type="Gene3D" id="3.30.450.180">
    <property type="match status" value="1"/>
</dbReference>
<proteinExistence type="predicted"/>
<evidence type="ECO:0000259" key="1">
    <source>
        <dbReference type="PROSITE" id="PS50943"/>
    </source>
</evidence>
<organism evidence="2 3">
    <name type="scientific">Streptomyces uncialis</name>
    <dbReference type="NCBI Taxonomy" id="1048205"/>
    <lineage>
        <taxon>Bacteria</taxon>
        <taxon>Bacillati</taxon>
        <taxon>Actinomycetota</taxon>
        <taxon>Actinomycetes</taxon>
        <taxon>Kitasatosporales</taxon>
        <taxon>Streptomycetaceae</taxon>
        <taxon>Streptomyces</taxon>
    </lineage>
</organism>